<reference evidence="2" key="1">
    <citation type="submission" date="2016-10" db="EMBL/GenBank/DDBJ databases">
        <authorList>
            <person name="Varghese N."/>
            <person name="Submissions S."/>
        </authorList>
    </citation>
    <scope>NUCLEOTIDE SEQUENCE [LARGE SCALE GENOMIC DNA]</scope>
    <source>
        <strain evidence="2">ATCC 700689</strain>
    </source>
</reference>
<dbReference type="AlphaFoldDB" id="A0A1G8GCW4"/>
<protein>
    <submittedName>
        <fullName evidence="1">Uncharacterized protein</fullName>
    </submittedName>
</protein>
<accession>A0A1G8GCW4</accession>
<dbReference type="EMBL" id="FNCO01000009">
    <property type="protein sequence ID" value="SDH92252.1"/>
    <property type="molecule type" value="Genomic_DNA"/>
</dbReference>
<proteinExistence type="predicted"/>
<sequence>MFNPLATVSGLPFRHPEHVMMKTNSELNVDQKDEFAGDSSSGPAQRDVEVQSGIVLLNAYLDGFFDNWSAEQAAEKVAGD</sequence>
<evidence type="ECO:0000313" key="2">
    <source>
        <dbReference type="Proteomes" id="UP000182894"/>
    </source>
</evidence>
<gene>
    <name evidence="1" type="ORF">SAMN05216605_10997</name>
</gene>
<keyword evidence="2" id="KW-1185">Reference proteome</keyword>
<dbReference type="Proteomes" id="UP000182894">
    <property type="component" value="Unassembled WGS sequence"/>
</dbReference>
<organism evidence="1 2">
    <name type="scientific">Pseudomonas abietaniphila</name>
    <dbReference type="NCBI Taxonomy" id="89065"/>
    <lineage>
        <taxon>Bacteria</taxon>
        <taxon>Pseudomonadati</taxon>
        <taxon>Pseudomonadota</taxon>
        <taxon>Gammaproteobacteria</taxon>
        <taxon>Pseudomonadales</taxon>
        <taxon>Pseudomonadaceae</taxon>
        <taxon>Pseudomonas</taxon>
    </lineage>
</organism>
<evidence type="ECO:0000313" key="1">
    <source>
        <dbReference type="EMBL" id="SDH92252.1"/>
    </source>
</evidence>
<dbReference type="STRING" id="89065.SAMN05216605_10997"/>
<name>A0A1G8GCW4_9PSED</name>